<evidence type="ECO:0000256" key="1">
    <source>
        <dbReference type="SAM" id="MobiDB-lite"/>
    </source>
</evidence>
<comment type="caution">
    <text evidence="2">The sequence shown here is derived from an EMBL/GenBank/DDBJ whole genome shotgun (WGS) entry which is preliminary data.</text>
</comment>
<name>K5BIX0_MYCHD</name>
<accession>K5BIX0</accession>
<reference evidence="2 3" key="1">
    <citation type="journal article" date="2012" name="J. Bacteriol.">
        <title>Genome sequence of Mycobacterium hassiacum DSM 44199, a rare source of heat-stable mycobacterial proteins.</title>
        <authorList>
            <person name="Tiago I."/>
            <person name="Maranha A."/>
            <person name="Mendes V."/>
            <person name="Alarico S."/>
            <person name="Moynihan P.J."/>
            <person name="Clarke A.J."/>
            <person name="Macedo-Ribeiro S."/>
            <person name="Pereira P.J."/>
            <person name="Empadinhas N."/>
        </authorList>
    </citation>
    <scope>NUCLEOTIDE SEQUENCE [LARGE SCALE GENOMIC DNA]</scope>
    <source>
        <strain evidence="3">DSM 44199 / CIP 105218 / JCM 12690 / 3849</strain>
    </source>
</reference>
<proteinExistence type="predicted"/>
<sequence>MLSGTPVALVSTVIGDDRGLFTSGGPGGGGSRAAGCGAGRPG</sequence>
<evidence type="ECO:0000313" key="3">
    <source>
        <dbReference type="Proteomes" id="UP000006265"/>
    </source>
</evidence>
<feature type="region of interest" description="Disordered" evidence="1">
    <location>
        <begin position="17"/>
        <end position="42"/>
    </location>
</feature>
<protein>
    <submittedName>
        <fullName evidence="2">Uncharacterized protein</fullName>
    </submittedName>
</protein>
<organism evidence="2 3">
    <name type="scientific">Mycolicibacterium hassiacum (strain DSM 44199 / CIP 105218 / JCM 12690 / 3849)</name>
    <name type="common">Mycobacterium hassiacum</name>
    <dbReference type="NCBI Taxonomy" id="1122247"/>
    <lineage>
        <taxon>Bacteria</taxon>
        <taxon>Bacillati</taxon>
        <taxon>Actinomycetota</taxon>
        <taxon>Actinomycetes</taxon>
        <taxon>Mycobacteriales</taxon>
        <taxon>Mycobacteriaceae</taxon>
        <taxon>Mycolicibacterium</taxon>
    </lineage>
</organism>
<evidence type="ECO:0000313" key="2">
    <source>
        <dbReference type="EMBL" id="EKF22099.1"/>
    </source>
</evidence>
<keyword evidence="3" id="KW-1185">Reference proteome</keyword>
<gene>
    <name evidence="2" type="ORF">C731_3972</name>
</gene>
<feature type="compositionally biased region" description="Gly residues" evidence="1">
    <location>
        <begin position="22"/>
        <end position="42"/>
    </location>
</feature>
<dbReference type="Proteomes" id="UP000006265">
    <property type="component" value="Unassembled WGS sequence"/>
</dbReference>
<dbReference type="AlphaFoldDB" id="K5BIX0"/>
<dbReference type="EMBL" id="AMRA01000105">
    <property type="protein sequence ID" value="EKF22099.1"/>
    <property type="molecule type" value="Genomic_DNA"/>
</dbReference>